<keyword evidence="2" id="KW-1185">Reference proteome</keyword>
<dbReference type="AlphaFoldDB" id="A0A2R5F3F4"/>
<organism evidence="1 2">
    <name type="scientific">Paenibacillus agaridevorans</name>
    <dbReference type="NCBI Taxonomy" id="171404"/>
    <lineage>
        <taxon>Bacteria</taxon>
        <taxon>Bacillati</taxon>
        <taxon>Bacillota</taxon>
        <taxon>Bacilli</taxon>
        <taxon>Bacillales</taxon>
        <taxon>Paenibacillaceae</taxon>
        <taxon>Paenibacillus</taxon>
    </lineage>
</organism>
<name>A0A2R5F3F4_9BACL</name>
<proteinExistence type="predicted"/>
<dbReference type="EMBL" id="BDQX01000333">
    <property type="protein sequence ID" value="GBG10521.1"/>
    <property type="molecule type" value="Genomic_DNA"/>
</dbReference>
<dbReference type="InterPro" id="IPR008979">
    <property type="entry name" value="Galactose-bd-like_sf"/>
</dbReference>
<evidence type="ECO:0000313" key="2">
    <source>
        <dbReference type="Proteomes" id="UP000245202"/>
    </source>
</evidence>
<comment type="caution">
    <text evidence="1">The sequence shown here is derived from an EMBL/GenBank/DDBJ whole genome shotgun (WGS) entry which is preliminary data.</text>
</comment>
<gene>
    <name evidence="1" type="ORF">PAT3040_05264</name>
</gene>
<protein>
    <recommendedName>
        <fullName evidence="3">F5/8 type C domain-containing protein</fullName>
    </recommendedName>
</protein>
<reference evidence="1 2" key="1">
    <citation type="submission" date="2017-08" db="EMBL/GenBank/DDBJ databases">
        <title>Substantial Increase in Enzyme Production by Combined Drug-Resistance Mutations in Paenibacillus agaridevorans.</title>
        <authorList>
            <person name="Tanaka Y."/>
            <person name="Funane K."/>
            <person name="Hosaka T."/>
            <person name="Shiwa Y."/>
            <person name="Fujita N."/>
            <person name="Miyazaki T."/>
            <person name="Yoshikawa H."/>
            <person name="Murakami K."/>
            <person name="Kasahara K."/>
            <person name="Inaoka T."/>
            <person name="Hiraga Y."/>
            <person name="Ochi K."/>
        </authorList>
    </citation>
    <scope>NUCLEOTIDE SEQUENCE [LARGE SCALE GENOMIC DNA]</scope>
    <source>
        <strain evidence="1 2">T-3040</strain>
    </source>
</reference>
<accession>A0A2R5F3F4</accession>
<dbReference type="Proteomes" id="UP000245202">
    <property type="component" value="Unassembled WGS sequence"/>
</dbReference>
<sequence length="131" mass="15347">MEVWSTGKAENYVPHRLEAQAYTSVEEGELQWIDVRLFWSPDTAQNAFLVIKAHHRTPFVVIPELVKDYRIEAWLEGAWKTLYRETDNRKRTRRHTLDKSVTTDRLRLVVESTNGGAYAEVVEIRAYGELR</sequence>
<evidence type="ECO:0008006" key="3">
    <source>
        <dbReference type="Google" id="ProtNLM"/>
    </source>
</evidence>
<dbReference type="SUPFAM" id="SSF49785">
    <property type="entry name" value="Galactose-binding domain-like"/>
    <property type="match status" value="1"/>
</dbReference>
<dbReference type="Gene3D" id="2.60.120.260">
    <property type="entry name" value="Galactose-binding domain-like"/>
    <property type="match status" value="1"/>
</dbReference>
<evidence type="ECO:0000313" key="1">
    <source>
        <dbReference type="EMBL" id="GBG10521.1"/>
    </source>
</evidence>